<evidence type="ECO:0000313" key="12">
    <source>
        <dbReference type="EMBL" id="RIE14087.1"/>
    </source>
</evidence>
<evidence type="ECO:0000256" key="6">
    <source>
        <dbReference type="ARBA" id="ARBA00022840"/>
    </source>
</evidence>
<dbReference type="Pfam" id="PF00005">
    <property type="entry name" value="ABC_tran"/>
    <property type="match status" value="1"/>
</dbReference>
<feature type="transmembrane region" description="Helical" evidence="9">
    <location>
        <begin position="55"/>
        <end position="75"/>
    </location>
</feature>
<dbReference type="InterPro" id="IPR003439">
    <property type="entry name" value="ABC_transporter-like_ATP-bd"/>
</dbReference>
<keyword evidence="3" id="KW-1003">Cell membrane</keyword>
<feature type="transmembrane region" description="Helical" evidence="9">
    <location>
        <begin position="266"/>
        <end position="299"/>
    </location>
</feature>
<feature type="transmembrane region" description="Helical" evidence="9">
    <location>
        <begin position="305"/>
        <end position="323"/>
    </location>
</feature>
<evidence type="ECO:0000256" key="3">
    <source>
        <dbReference type="ARBA" id="ARBA00022475"/>
    </source>
</evidence>
<reference evidence="13 14" key="1">
    <citation type="submission" date="2018-09" db="EMBL/GenBank/DDBJ databases">
        <title>Discovery and Ecogenomic Context for Candidatus Cryosericales, a Global Caldiserica Order Active in Thawing Permafrost.</title>
        <authorList>
            <person name="Martinez M.A."/>
            <person name="Woodcroft B.J."/>
            <person name="Ignacio Espinoza J.C."/>
            <person name="Zayed A."/>
            <person name="Singleton C.M."/>
            <person name="Boyd J."/>
            <person name="Li Y.-F."/>
            <person name="Purvine S."/>
            <person name="Maughan H."/>
            <person name="Hodgkins S.B."/>
            <person name="Anderson D."/>
            <person name="Sederholm M."/>
            <person name="Temperton B."/>
            <person name="Saleska S.R."/>
            <person name="Tyson G.W."/>
            <person name="Rich V.I."/>
        </authorList>
    </citation>
    <scope>NUCLEOTIDE SEQUENCE [LARGE SCALE GENOMIC DNA]</scope>
    <source>
        <strain evidence="12 13">SMC2</strain>
        <strain evidence="11 14">SMC3</strain>
    </source>
</reference>
<protein>
    <submittedName>
        <fullName evidence="11">ATP-binding cassette domain-containing protein</fullName>
    </submittedName>
</protein>
<dbReference type="InterPro" id="IPR027417">
    <property type="entry name" value="P-loop_NTPase"/>
</dbReference>
<dbReference type="InterPro" id="IPR032823">
    <property type="entry name" value="BCA_ABC_TP_C"/>
</dbReference>
<evidence type="ECO:0000256" key="1">
    <source>
        <dbReference type="ARBA" id="ARBA00004651"/>
    </source>
</evidence>
<comment type="caution">
    <text evidence="11">The sequence shown here is derived from an EMBL/GenBank/DDBJ whole genome shotgun (WGS) entry which is preliminary data.</text>
</comment>
<dbReference type="CDD" id="cd06581">
    <property type="entry name" value="TM_PBP1_LivM_like"/>
    <property type="match status" value="1"/>
</dbReference>
<feature type="transmembrane region" description="Helical" evidence="9">
    <location>
        <begin position="107"/>
        <end position="127"/>
    </location>
</feature>
<dbReference type="Pfam" id="PF02653">
    <property type="entry name" value="BPD_transp_2"/>
    <property type="match status" value="1"/>
</dbReference>
<gene>
    <name evidence="12" type="ORF">SMC2_04040</name>
    <name evidence="11" type="ORF">SMC3_07180</name>
</gene>
<dbReference type="Proteomes" id="UP000266042">
    <property type="component" value="Unassembled WGS sequence"/>
</dbReference>
<name>A0A398DJ46_9BACT</name>
<sequence length="640" mass="69686">MGITENILKRVGLGVNKPSGDQPSTFWSRNRGWLLLTITGALFAAYPFLPFISDYWIDVAFFVGIYALLGLSLNIVLGEVGLFDLGHTAFYAVGAYVTAILNTTLHVPIIVLLPLSALIAAGFAFLVTSPVIHLKGDYLCIVTIGIGEIVRLTMINNPFNLTGGPNGINGIGGPNLFGLAINSSTQFYFYTWIIIGIVVFGLVRLQHSRIGRAWNYIREDETAAEASGVDVRSYKLLAFVLGAALAGIAGNIYASKQMSVSPQSFTFIESSLLFCIVLLGGLGSIPGSILGAAVVVVFPEVFRQFATYRLLFFGLALMLMMIFRPGGMWPRKREGTGLDGLGIRGLPKKDEDLIPLGKPDPAMLKPSTTAVVRGVKLPPVTVVMDEGMLLQTHGATLKFGGLTAVNNFDLNVRTGKITSLIGPNGAGKTTLFNMITGIYKPTSGQIDFLGRDITGLKPHTIISYGIARTFQNIRLFPSLTCIENIMSGPHCHARSGTWAAIMHTIGEVREERDIVATAAYRLDQVGLWKYRNELAKNLPYGKQRYLEIARALATAPHLLILDEPSSGLNDRESEDLMVLLQALVKEGFTLLLIEHDMQVVMGISDWVAVMDMGQKIAEGLPKDIYNNQRVIEAYLGKEDD</sequence>
<feature type="domain" description="ABC transporter" evidence="10">
    <location>
        <begin position="390"/>
        <end position="637"/>
    </location>
</feature>
<keyword evidence="13" id="KW-1185">Reference proteome</keyword>
<dbReference type="PANTHER" id="PTHR30482:SF10">
    <property type="entry name" value="HIGH-AFFINITY BRANCHED-CHAIN AMINO ACID TRANSPORT PROTEIN BRAE"/>
    <property type="match status" value="1"/>
</dbReference>
<proteinExistence type="predicted"/>
<evidence type="ECO:0000313" key="13">
    <source>
        <dbReference type="Proteomes" id="UP000265724"/>
    </source>
</evidence>
<dbReference type="Gene3D" id="3.40.50.300">
    <property type="entry name" value="P-loop containing nucleotide triphosphate hydrolases"/>
    <property type="match status" value="1"/>
</dbReference>
<dbReference type="InterPro" id="IPR003593">
    <property type="entry name" value="AAA+_ATPase"/>
</dbReference>
<evidence type="ECO:0000256" key="9">
    <source>
        <dbReference type="SAM" id="Phobius"/>
    </source>
</evidence>
<evidence type="ECO:0000259" key="10">
    <source>
        <dbReference type="PROSITE" id="PS50893"/>
    </source>
</evidence>
<dbReference type="GO" id="GO:0005524">
    <property type="term" value="F:ATP binding"/>
    <property type="evidence" value="ECO:0007669"/>
    <property type="project" value="UniProtKB-KW"/>
</dbReference>
<keyword evidence="7 9" id="KW-1133">Transmembrane helix</keyword>
<evidence type="ECO:0000256" key="7">
    <source>
        <dbReference type="ARBA" id="ARBA00022989"/>
    </source>
</evidence>
<dbReference type="GO" id="GO:0005886">
    <property type="term" value="C:plasma membrane"/>
    <property type="evidence" value="ECO:0007669"/>
    <property type="project" value="UniProtKB-SubCell"/>
</dbReference>
<dbReference type="GO" id="GO:0015658">
    <property type="term" value="F:branched-chain amino acid transmembrane transporter activity"/>
    <property type="evidence" value="ECO:0007669"/>
    <property type="project" value="InterPro"/>
</dbReference>
<keyword evidence="6 11" id="KW-0067">ATP-binding</keyword>
<evidence type="ECO:0000313" key="11">
    <source>
        <dbReference type="EMBL" id="RIE12168.1"/>
    </source>
</evidence>
<keyword evidence="5" id="KW-0547">Nucleotide-binding</keyword>
<dbReference type="EMBL" id="QXIX01000032">
    <property type="protein sequence ID" value="RIE14087.1"/>
    <property type="molecule type" value="Genomic_DNA"/>
</dbReference>
<dbReference type="Pfam" id="PF12399">
    <property type="entry name" value="BCA_ABC_TP_C"/>
    <property type="match status" value="1"/>
</dbReference>
<evidence type="ECO:0000256" key="5">
    <source>
        <dbReference type="ARBA" id="ARBA00022741"/>
    </source>
</evidence>
<keyword evidence="4 9" id="KW-0812">Transmembrane</keyword>
<organism evidence="11 14">
    <name type="scientific">Candidatus Cryosericum hinesii</name>
    <dbReference type="NCBI Taxonomy" id="2290915"/>
    <lineage>
        <taxon>Bacteria</taxon>
        <taxon>Pseudomonadati</taxon>
        <taxon>Caldisericota/Cryosericota group</taxon>
        <taxon>Candidatus Cryosericota</taxon>
        <taxon>Candidatus Cryosericia</taxon>
        <taxon>Candidatus Cryosericales</taxon>
        <taxon>Candidatus Cryosericaceae</taxon>
        <taxon>Candidatus Cryosericum</taxon>
    </lineage>
</organism>
<evidence type="ECO:0000256" key="4">
    <source>
        <dbReference type="ARBA" id="ARBA00022692"/>
    </source>
</evidence>
<evidence type="ECO:0000313" key="14">
    <source>
        <dbReference type="Proteomes" id="UP000266042"/>
    </source>
</evidence>
<keyword evidence="8 9" id="KW-0472">Membrane</keyword>
<evidence type="ECO:0000256" key="8">
    <source>
        <dbReference type="ARBA" id="ARBA00023136"/>
    </source>
</evidence>
<keyword evidence="2" id="KW-0813">Transport</keyword>
<dbReference type="SMART" id="SM00382">
    <property type="entry name" value="AAA"/>
    <property type="match status" value="1"/>
</dbReference>
<dbReference type="AlphaFoldDB" id="A0A398DJ46"/>
<dbReference type="Proteomes" id="UP000265724">
    <property type="component" value="Unassembled WGS sequence"/>
</dbReference>
<dbReference type="PANTHER" id="PTHR30482">
    <property type="entry name" value="HIGH-AFFINITY BRANCHED-CHAIN AMINO ACID TRANSPORT SYSTEM PERMEASE"/>
    <property type="match status" value="1"/>
</dbReference>
<dbReference type="PROSITE" id="PS50893">
    <property type="entry name" value="ABC_TRANSPORTER_2"/>
    <property type="match status" value="1"/>
</dbReference>
<evidence type="ECO:0000256" key="2">
    <source>
        <dbReference type="ARBA" id="ARBA00022448"/>
    </source>
</evidence>
<dbReference type="InterPro" id="IPR001851">
    <property type="entry name" value="ABC_transp_permease"/>
</dbReference>
<dbReference type="FunFam" id="3.40.50.300:FF:000421">
    <property type="entry name" value="Branched-chain amino acid ABC transporter ATP-binding protein"/>
    <property type="match status" value="1"/>
</dbReference>
<feature type="transmembrane region" description="Helical" evidence="9">
    <location>
        <begin position="236"/>
        <end position="254"/>
    </location>
</feature>
<comment type="subcellular location">
    <subcellularLocation>
        <location evidence="1">Cell membrane</location>
        <topology evidence="1">Multi-pass membrane protein</topology>
    </subcellularLocation>
</comment>
<dbReference type="SUPFAM" id="SSF52540">
    <property type="entry name" value="P-loop containing nucleoside triphosphate hydrolases"/>
    <property type="match status" value="1"/>
</dbReference>
<dbReference type="GO" id="GO:0016887">
    <property type="term" value="F:ATP hydrolysis activity"/>
    <property type="evidence" value="ECO:0007669"/>
    <property type="project" value="InterPro"/>
</dbReference>
<dbReference type="EMBL" id="QXIW01000031">
    <property type="protein sequence ID" value="RIE12168.1"/>
    <property type="molecule type" value="Genomic_DNA"/>
</dbReference>
<feature type="transmembrane region" description="Helical" evidence="9">
    <location>
        <begin position="82"/>
        <end position="101"/>
    </location>
</feature>
<dbReference type="InterPro" id="IPR043428">
    <property type="entry name" value="LivM-like"/>
</dbReference>
<feature type="transmembrane region" description="Helical" evidence="9">
    <location>
        <begin position="32"/>
        <end position="49"/>
    </location>
</feature>
<accession>A0A398DJ46</accession>
<dbReference type="CDD" id="cd03219">
    <property type="entry name" value="ABC_Mj1267_LivG_branched"/>
    <property type="match status" value="1"/>
</dbReference>
<dbReference type="RefSeq" id="WP_119087146.1">
    <property type="nucleotide sequence ID" value="NZ_QXIV01000020.1"/>
</dbReference>
<feature type="transmembrane region" description="Helical" evidence="9">
    <location>
        <begin position="187"/>
        <end position="205"/>
    </location>
</feature>